<dbReference type="PANTHER" id="PTHR15462:SF8">
    <property type="entry name" value="SERINE PROTEASE"/>
    <property type="match status" value="1"/>
</dbReference>
<dbReference type="Pfam" id="PF13365">
    <property type="entry name" value="Trypsin_2"/>
    <property type="match status" value="1"/>
</dbReference>
<dbReference type="AlphaFoldDB" id="V5SJV3"/>
<proteinExistence type="predicted"/>
<keyword evidence="1 3" id="KW-0732">Signal</keyword>
<dbReference type="STRING" id="1029756.W911_12415"/>
<dbReference type="SUPFAM" id="SSF50494">
    <property type="entry name" value="Trypsin-like serine proteases"/>
    <property type="match status" value="1"/>
</dbReference>
<feature type="signal peptide" evidence="3">
    <location>
        <begin position="1"/>
        <end position="30"/>
    </location>
</feature>
<protein>
    <recommendedName>
        <fullName evidence="4">Peptidoglycan binding-like domain-containing protein</fullName>
    </recommendedName>
</protein>
<reference evidence="5 6" key="1">
    <citation type="journal article" date="2014" name="Genome Announc.">
        <title>Complete Genome Sequence of Hyphomicrobium nitrativorans Strain NL23, a Denitrifying Bacterium Isolated from Biofilm of a Methanol-Fed Denitrification System Treating Seawater at the Montreal Biodome.</title>
        <authorList>
            <person name="Martineau C."/>
            <person name="Villeneuve C."/>
            <person name="Mauffrey F."/>
            <person name="Villemur R."/>
        </authorList>
    </citation>
    <scope>NUCLEOTIDE SEQUENCE [LARGE SCALE GENOMIC DNA]</scope>
    <source>
        <strain evidence="5">NL23</strain>
    </source>
</reference>
<feature type="chain" id="PRO_5004740854" description="Peptidoglycan binding-like domain-containing protein" evidence="3">
    <location>
        <begin position="31"/>
        <end position="415"/>
    </location>
</feature>
<dbReference type="PANTHER" id="PTHR15462">
    <property type="entry name" value="SERINE PROTEASE"/>
    <property type="match status" value="1"/>
</dbReference>
<dbReference type="InterPro" id="IPR043504">
    <property type="entry name" value="Peptidase_S1_PA_chymotrypsin"/>
</dbReference>
<keyword evidence="6" id="KW-1185">Reference proteome</keyword>
<dbReference type="InterPro" id="IPR050966">
    <property type="entry name" value="Glutamyl_endopeptidase"/>
</dbReference>
<gene>
    <name evidence="5" type="ORF">W911_12415</name>
</gene>
<dbReference type="EMBL" id="CP006912">
    <property type="protein sequence ID" value="AHB50259.1"/>
    <property type="molecule type" value="Genomic_DNA"/>
</dbReference>
<dbReference type="InterPro" id="IPR036366">
    <property type="entry name" value="PGBDSf"/>
</dbReference>
<dbReference type="Proteomes" id="UP000018542">
    <property type="component" value="Chromosome"/>
</dbReference>
<dbReference type="SUPFAM" id="SSF47090">
    <property type="entry name" value="PGBD-like"/>
    <property type="match status" value="1"/>
</dbReference>
<dbReference type="Gene3D" id="1.10.101.10">
    <property type="entry name" value="PGBD-like superfamily/PGBD"/>
    <property type="match status" value="1"/>
</dbReference>
<organism evidence="5 6">
    <name type="scientific">Hyphomicrobium nitrativorans NL23</name>
    <dbReference type="NCBI Taxonomy" id="1029756"/>
    <lineage>
        <taxon>Bacteria</taxon>
        <taxon>Pseudomonadati</taxon>
        <taxon>Pseudomonadota</taxon>
        <taxon>Alphaproteobacteria</taxon>
        <taxon>Hyphomicrobiales</taxon>
        <taxon>Hyphomicrobiaceae</taxon>
        <taxon>Hyphomicrobium</taxon>
    </lineage>
</organism>
<dbReference type="InterPro" id="IPR009003">
    <property type="entry name" value="Peptidase_S1_PA"/>
</dbReference>
<evidence type="ECO:0000256" key="3">
    <source>
        <dbReference type="SAM" id="SignalP"/>
    </source>
</evidence>
<dbReference type="Gene3D" id="2.40.10.10">
    <property type="entry name" value="Trypsin-like serine proteases"/>
    <property type="match status" value="2"/>
</dbReference>
<sequence>MRRRFSVFSVFSLSLAAALLTALSLAPGRAGPLWPNAAPASAPDRSPVDRIAVFGADDRIPLPDDRADLTASIGLIYEPGSQSVCTAFCVGDDVAATAGHCLFRTAGEHAPRLQGFTFRLAPKGAREAVTRIAGAQQSGAPQNVAAGTLKLRVRPPIDASSDWALMRLEEPICKGRSLPLSRQPADKLVELSTAQRVYQVSYHRDFGNWELALGHPCAIRRSFAGADWETISKDFTDARHVILHTCDTGEASSGSPMLTDGPAGPEVVGINVGTYLQSRVLTQQGQVVHRYKSKTVANTAVSAEAFRSVLDALLRADILAARDEMRALQRLLASEGYAVGAEDGRYGPKLSTAIRAFEQAEGRAVTGLATVELLKRLSARDAERRGAQPSPSQSLHIETGSVGGYDGPRKRRKTR</sequence>
<dbReference type="HOGENOM" id="CLU_661861_0_0_5"/>
<evidence type="ECO:0000256" key="1">
    <source>
        <dbReference type="ARBA" id="ARBA00022729"/>
    </source>
</evidence>
<dbReference type="KEGG" id="hni:W911_12415"/>
<feature type="domain" description="Peptidoglycan binding-like" evidence="4">
    <location>
        <begin position="322"/>
        <end position="377"/>
    </location>
</feature>
<dbReference type="InterPro" id="IPR036365">
    <property type="entry name" value="PGBD-like_sf"/>
</dbReference>
<dbReference type="OrthoDB" id="9816507at2"/>
<feature type="region of interest" description="Disordered" evidence="2">
    <location>
        <begin position="381"/>
        <end position="415"/>
    </location>
</feature>
<dbReference type="InterPro" id="IPR002477">
    <property type="entry name" value="Peptidoglycan-bd-like"/>
</dbReference>
<name>V5SJV3_9HYPH</name>
<dbReference type="RefSeq" id="WP_023787821.1">
    <property type="nucleotide sequence ID" value="NC_022997.1"/>
</dbReference>
<accession>V5SJV3</accession>
<dbReference type="Pfam" id="PF01471">
    <property type="entry name" value="PG_binding_1"/>
    <property type="match status" value="1"/>
</dbReference>
<evidence type="ECO:0000313" key="5">
    <source>
        <dbReference type="EMBL" id="AHB50259.1"/>
    </source>
</evidence>
<dbReference type="PATRIC" id="fig|1029756.8.peg.2579"/>
<evidence type="ECO:0000259" key="4">
    <source>
        <dbReference type="Pfam" id="PF01471"/>
    </source>
</evidence>
<evidence type="ECO:0000256" key="2">
    <source>
        <dbReference type="SAM" id="MobiDB-lite"/>
    </source>
</evidence>
<evidence type="ECO:0000313" key="6">
    <source>
        <dbReference type="Proteomes" id="UP000018542"/>
    </source>
</evidence>